<protein>
    <submittedName>
        <fullName evidence="2">Uncharacterized protein</fullName>
    </submittedName>
</protein>
<evidence type="ECO:0000313" key="3">
    <source>
        <dbReference type="Proteomes" id="UP000299102"/>
    </source>
</evidence>
<dbReference type="Proteomes" id="UP000299102">
    <property type="component" value="Unassembled WGS sequence"/>
</dbReference>
<keyword evidence="1" id="KW-1133">Transmembrane helix</keyword>
<proteinExistence type="predicted"/>
<dbReference type="EMBL" id="BGZK01000262">
    <property type="protein sequence ID" value="GBP32642.1"/>
    <property type="molecule type" value="Genomic_DNA"/>
</dbReference>
<evidence type="ECO:0000256" key="1">
    <source>
        <dbReference type="SAM" id="Phobius"/>
    </source>
</evidence>
<accession>A0A4C1V310</accession>
<reference evidence="2 3" key="1">
    <citation type="journal article" date="2019" name="Commun. Biol.">
        <title>The bagworm genome reveals a unique fibroin gene that provides high tensile strength.</title>
        <authorList>
            <person name="Kono N."/>
            <person name="Nakamura H."/>
            <person name="Ohtoshi R."/>
            <person name="Tomita M."/>
            <person name="Numata K."/>
            <person name="Arakawa K."/>
        </authorList>
    </citation>
    <scope>NUCLEOTIDE SEQUENCE [LARGE SCALE GENOMIC DNA]</scope>
</reference>
<keyword evidence="1" id="KW-0472">Membrane</keyword>
<keyword evidence="1" id="KW-0812">Transmembrane</keyword>
<comment type="caution">
    <text evidence="2">The sequence shown here is derived from an EMBL/GenBank/DDBJ whole genome shotgun (WGS) entry which is preliminary data.</text>
</comment>
<gene>
    <name evidence="2" type="ORF">EVAR_26003_1</name>
</gene>
<feature type="transmembrane region" description="Helical" evidence="1">
    <location>
        <begin position="116"/>
        <end position="136"/>
    </location>
</feature>
<keyword evidence="3" id="KW-1185">Reference proteome</keyword>
<evidence type="ECO:0000313" key="2">
    <source>
        <dbReference type="EMBL" id="GBP32642.1"/>
    </source>
</evidence>
<sequence>MLHYRKSNEFTCTGGGDREMKTGLELFIKGILLVPATGGADVVKKRVARYRTDVGPALSPISKQLRVLAVRGRAGVELGPPGKVRRSLLKLSRKQIDKVVTNVAARRSLRDKRGRVYSYVSINVIIHKPVSLWTTVAVNLMN</sequence>
<dbReference type="AlphaFoldDB" id="A0A4C1V310"/>
<organism evidence="2 3">
    <name type="scientific">Eumeta variegata</name>
    <name type="common">Bagworm moth</name>
    <name type="synonym">Eumeta japonica</name>
    <dbReference type="NCBI Taxonomy" id="151549"/>
    <lineage>
        <taxon>Eukaryota</taxon>
        <taxon>Metazoa</taxon>
        <taxon>Ecdysozoa</taxon>
        <taxon>Arthropoda</taxon>
        <taxon>Hexapoda</taxon>
        <taxon>Insecta</taxon>
        <taxon>Pterygota</taxon>
        <taxon>Neoptera</taxon>
        <taxon>Endopterygota</taxon>
        <taxon>Lepidoptera</taxon>
        <taxon>Glossata</taxon>
        <taxon>Ditrysia</taxon>
        <taxon>Tineoidea</taxon>
        <taxon>Psychidae</taxon>
        <taxon>Oiketicinae</taxon>
        <taxon>Eumeta</taxon>
    </lineage>
</organism>
<name>A0A4C1V310_EUMVA</name>